<dbReference type="InterPro" id="IPR036859">
    <property type="entry name" value="CAP-Gly_dom_sf"/>
</dbReference>
<feature type="compositionally biased region" description="Low complexity" evidence="3">
    <location>
        <begin position="405"/>
        <end position="425"/>
    </location>
</feature>
<feature type="compositionally biased region" description="Polar residues" evidence="3">
    <location>
        <begin position="520"/>
        <end position="532"/>
    </location>
</feature>
<feature type="domain" description="CAP-Gly" evidence="5">
    <location>
        <begin position="231"/>
        <end position="276"/>
    </location>
</feature>
<feature type="compositionally biased region" description="Low complexity" evidence="3">
    <location>
        <begin position="1044"/>
        <end position="1064"/>
    </location>
</feature>
<feature type="coiled-coil region" evidence="2">
    <location>
        <begin position="1088"/>
        <end position="1133"/>
    </location>
</feature>
<evidence type="ECO:0000259" key="5">
    <source>
        <dbReference type="PROSITE" id="PS50245"/>
    </source>
</evidence>
<feature type="compositionally biased region" description="Low complexity" evidence="3">
    <location>
        <begin position="73"/>
        <end position="89"/>
    </location>
</feature>
<feature type="compositionally biased region" description="Low complexity" evidence="3">
    <location>
        <begin position="183"/>
        <end position="198"/>
    </location>
</feature>
<dbReference type="InterPro" id="IPR001878">
    <property type="entry name" value="Znf_CCHC"/>
</dbReference>
<feature type="compositionally biased region" description="Basic and acidic residues" evidence="3">
    <location>
        <begin position="379"/>
        <end position="388"/>
    </location>
</feature>
<feature type="region of interest" description="Disordered" evidence="3">
    <location>
        <begin position="1220"/>
        <end position="1242"/>
    </location>
</feature>
<feature type="region of interest" description="Disordered" evidence="3">
    <location>
        <begin position="1303"/>
        <end position="1336"/>
    </location>
</feature>
<feature type="compositionally biased region" description="Low complexity" evidence="3">
    <location>
        <begin position="325"/>
        <end position="343"/>
    </location>
</feature>
<keyword evidence="2" id="KW-0175">Coiled coil</keyword>
<dbReference type="PROSITE" id="PS50245">
    <property type="entry name" value="CAP_GLY_2"/>
    <property type="match status" value="1"/>
</dbReference>
<reference evidence="7" key="1">
    <citation type="submission" date="2016-04" db="EMBL/GenBank/DDBJ databases">
        <authorList>
            <person name="Guldener U."/>
            <person name="Guldener U."/>
        </authorList>
    </citation>
    <scope>NUCLEOTIDE SEQUENCE [LARGE SCALE GENOMIC DNA]</scope>
    <source>
        <strain evidence="7">UB2112</strain>
    </source>
</reference>
<dbReference type="PROSITE" id="PS00845">
    <property type="entry name" value="CAP_GLY_1"/>
    <property type="match status" value="1"/>
</dbReference>
<feature type="region of interest" description="Disordered" evidence="3">
    <location>
        <begin position="677"/>
        <end position="703"/>
    </location>
</feature>
<evidence type="ECO:0000313" key="7">
    <source>
        <dbReference type="Proteomes" id="UP000179920"/>
    </source>
</evidence>
<dbReference type="InterPro" id="IPR000938">
    <property type="entry name" value="CAP-Gly_domain"/>
</dbReference>
<evidence type="ECO:0000256" key="3">
    <source>
        <dbReference type="SAM" id="MobiDB-lite"/>
    </source>
</evidence>
<dbReference type="SMART" id="SM01052">
    <property type="entry name" value="CAP_GLY"/>
    <property type="match status" value="1"/>
</dbReference>
<dbReference type="Gene3D" id="4.10.60.10">
    <property type="entry name" value="Zinc finger, CCHC-type"/>
    <property type="match status" value="1"/>
</dbReference>
<dbReference type="PROSITE" id="PS50158">
    <property type="entry name" value="ZF_CCHC"/>
    <property type="match status" value="1"/>
</dbReference>
<sequence length="1350" mass="147151">MSSGIPTTPNSSYLRSGLPTPSGARSRPSLAPRSSISPAADSPDTRFKKQTLAEAISKNDPAKYRLSTVGGIAAAAASSSSPGASSPIGKDNSDVDSNSHLLQAGRLPRASLLSRKSHSSLRSEPRPTRATPSAHVSPSASDLSPGSASSFPSAVASTSRSVATPKRYSDIHARSSYTPSMVSRTSSHTSHASSTAASRAREDIRRGRQLEIGDLVRMEESELVGVLRHLGPVQFKAGFYAGLELTGDSVGKGKNDGSVQGTQYFACAPGNGVFCPASKVVAINDVPPTDAVPRPASSMSNRPSSRASDLHGQSGAITPSRRRASTVSRPPSETPSRTSSRLSVRPPSVTPGSRPASVLSASRPASRLTARKSLAAPPTRRDDQRDTTMRQPSLSNVNQTSPVRGAGAATSASSIAARTPRSSIAGVRAASSLLQSTPSLAKKRQSLGGIPTPRATKGRASMFARPAGLATTSDASMPPPLSPTKDGRVGERASSVLSFRPSSRLARDPFDMEASPVAKQDTTSTTDSNLDKNLSLLEQMDLTPRKSAQLPAPSQSRAEVRAGQTEVLTQDFVAEAVVPLSLYEEQVAEFEQLRVQVQELEKQNAELGRAQEARKARVSEARSNEAILEAERAKMRAEARDRQAEMEEERRIERNDEVRRRKEIEDREKELKEKLAEAHQQLSKTADDHERYQEEAESRQKNLQLKLESSEQLVTEMKNRIHQESAQQHHGEALETQLKLKDAEIDSLKSSLKRLEEEAQTARDDLTRQIDELKDAGRETISLYEQRIEEIDTERVEVLDNMQLLQDKAQEAIRAAEARVEELQAAHASSHHRNAPEAGSAAAIDNEALREQVAHLQDKLGKYEDQLAEAALVLEKEKEYAQKRRDKSHEVENSLKNELKRVKGELEKAQRASKEQLAVLEETRHALQESQLALERERAELEGLRADAENFNALKSGHDGSSTSATQRLQGEKLELETELVRQKQQSEKELKAREAELRQLRLRLDQVTGTTRGSDDAEPGSAVSDASLRSPNDIKRKDAHRLSVMSNSSVSSNLKSSHRVSSNGAYATSDVSTISSANQMSGLSYLVRQLSEENNEMKTKHKLLESDLEARAQEAETKSRALELTVQSLGKQFEADEGVSGAASTWELAEKLADNEAQLHSSQSIIADLKCTLEATKMEGRETTDSLRKEVSHLEALVEARIFREEELVAEVERLSRKLDERSPSRSLSKSWTADKQDGRSVASIAVDQRKQEAAAAAWRLSSEKPKTTAVEAEEEEEELDFCGLCSQRGHALENCDKLLNGNRPEAQKAQPSNGDGSDNGAQGENEPCDDCGEVGHRFEDCPYAAEIF</sequence>
<feature type="domain" description="CCHC-type" evidence="4">
    <location>
        <begin position="1330"/>
        <end position="1344"/>
    </location>
</feature>
<keyword evidence="1" id="KW-0862">Zinc</keyword>
<dbReference type="OrthoDB" id="2130750at2759"/>
<feature type="region of interest" description="Disordered" evidence="3">
    <location>
        <begin position="73"/>
        <end position="202"/>
    </location>
</feature>
<dbReference type="Proteomes" id="UP000179920">
    <property type="component" value="Chromosome V"/>
</dbReference>
<gene>
    <name evidence="6" type="ORF">UBRO_03331</name>
</gene>
<feature type="compositionally biased region" description="Low complexity" evidence="3">
    <location>
        <begin position="293"/>
        <end position="307"/>
    </location>
</feature>
<dbReference type="Gene3D" id="2.30.30.190">
    <property type="entry name" value="CAP Gly-rich-like domain"/>
    <property type="match status" value="1"/>
</dbReference>
<feature type="compositionally biased region" description="Basic and acidic residues" evidence="3">
    <location>
        <begin position="685"/>
        <end position="700"/>
    </location>
</feature>
<evidence type="ECO:0000259" key="4">
    <source>
        <dbReference type="PROSITE" id="PS50158"/>
    </source>
</evidence>
<feature type="region of interest" description="Disordered" evidence="3">
    <location>
        <begin position="952"/>
        <end position="971"/>
    </location>
</feature>
<protein>
    <submittedName>
        <fullName evidence="6">Related to Restin (Intermediate filament-associated protein)</fullName>
    </submittedName>
</protein>
<dbReference type="GO" id="GO:0008270">
    <property type="term" value="F:zinc ion binding"/>
    <property type="evidence" value="ECO:0007669"/>
    <property type="project" value="UniProtKB-KW"/>
</dbReference>
<feature type="compositionally biased region" description="Low complexity" evidence="3">
    <location>
        <begin position="137"/>
        <end position="164"/>
    </location>
</feature>
<keyword evidence="1" id="KW-0479">Metal-binding</keyword>
<dbReference type="Pfam" id="PF01302">
    <property type="entry name" value="CAP_GLY"/>
    <property type="match status" value="1"/>
</dbReference>
<proteinExistence type="predicted"/>
<feature type="compositionally biased region" description="Polar residues" evidence="3">
    <location>
        <begin position="1311"/>
        <end position="1324"/>
    </location>
</feature>
<accession>A0A1K0HBH2</accession>
<evidence type="ECO:0000256" key="1">
    <source>
        <dbReference type="PROSITE-ProRule" id="PRU00047"/>
    </source>
</evidence>
<feature type="region of interest" description="Disordered" evidence="3">
    <location>
        <begin position="1"/>
        <end position="48"/>
    </location>
</feature>
<name>A0A1K0HBH2_9BASI</name>
<keyword evidence="1" id="KW-0863">Zinc-finger</keyword>
<evidence type="ECO:0000313" key="6">
    <source>
        <dbReference type="EMBL" id="SAM81581.1"/>
    </source>
</evidence>
<organism evidence="6 7">
    <name type="scientific">Ustilago bromivora</name>
    <dbReference type="NCBI Taxonomy" id="307758"/>
    <lineage>
        <taxon>Eukaryota</taxon>
        <taxon>Fungi</taxon>
        <taxon>Dikarya</taxon>
        <taxon>Basidiomycota</taxon>
        <taxon>Ustilaginomycotina</taxon>
        <taxon>Ustilaginomycetes</taxon>
        <taxon>Ustilaginales</taxon>
        <taxon>Ustilaginaceae</taxon>
        <taxon>Ustilago</taxon>
    </lineage>
</organism>
<feature type="region of interest" description="Disordered" evidence="3">
    <location>
        <begin position="286"/>
        <end position="562"/>
    </location>
</feature>
<feature type="compositionally biased region" description="Polar residues" evidence="3">
    <location>
        <begin position="959"/>
        <end position="969"/>
    </location>
</feature>
<feature type="region of interest" description="Disordered" evidence="3">
    <location>
        <begin position="1007"/>
        <end position="1067"/>
    </location>
</feature>
<evidence type="ECO:0000256" key="2">
    <source>
        <dbReference type="SAM" id="Coils"/>
    </source>
</evidence>
<feature type="compositionally biased region" description="Low complexity" evidence="3">
    <location>
        <begin position="21"/>
        <end position="40"/>
    </location>
</feature>
<dbReference type="EMBL" id="LT558121">
    <property type="protein sequence ID" value="SAM81581.1"/>
    <property type="molecule type" value="Genomic_DNA"/>
</dbReference>
<feature type="compositionally biased region" description="Polar residues" evidence="3">
    <location>
        <begin position="1"/>
        <end position="14"/>
    </location>
</feature>
<dbReference type="GO" id="GO:0003676">
    <property type="term" value="F:nucleic acid binding"/>
    <property type="evidence" value="ECO:0007669"/>
    <property type="project" value="InterPro"/>
</dbReference>
<feature type="compositionally biased region" description="Polar residues" evidence="3">
    <location>
        <begin position="393"/>
        <end position="402"/>
    </location>
</feature>
<dbReference type="SUPFAM" id="SSF74924">
    <property type="entry name" value="Cap-Gly domain"/>
    <property type="match status" value="1"/>
</dbReference>